<dbReference type="Proteomes" id="UP000694925">
    <property type="component" value="Unplaced"/>
</dbReference>
<evidence type="ECO:0000256" key="1">
    <source>
        <dbReference type="ARBA" id="ARBA00022729"/>
    </source>
</evidence>
<evidence type="ECO:0000313" key="3">
    <source>
        <dbReference type="RefSeq" id="XP_017893124.1"/>
    </source>
</evidence>
<dbReference type="InterPro" id="IPR036249">
    <property type="entry name" value="Thioredoxin-like_sf"/>
</dbReference>
<dbReference type="InterPro" id="IPR051099">
    <property type="entry name" value="AGR/TXD"/>
</dbReference>
<name>A0AAJ7JGW5_9HYME</name>
<proteinExistence type="predicted"/>
<organism evidence="2 3">
    <name type="scientific">Ceratina calcarata</name>
    <dbReference type="NCBI Taxonomy" id="156304"/>
    <lineage>
        <taxon>Eukaryota</taxon>
        <taxon>Metazoa</taxon>
        <taxon>Ecdysozoa</taxon>
        <taxon>Arthropoda</taxon>
        <taxon>Hexapoda</taxon>
        <taxon>Insecta</taxon>
        <taxon>Pterygota</taxon>
        <taxon>Neoptera</taxon>
        <taxon>Endopterygota</taxon>
        <taxon>Hymenoptera</taxon>
        <taxon>Apocrita</taxon>
        <taxon>Aculeata</taxon>
        <taxon>Apoidea</taxon>
        <taxon>Anthophila</taxon>
        <taxon>Apidae</taxon>
        <taxon>Ceratina</taxon>
        <taxon>Zadontomerus</taxon>
    </lineage>
</organism>
<dbReference type="Gene3D" id="3.40.30.10">
    <property type="entry name" value="Glutaredoxin"/>
    <property type="match status" value="1"/>
</dbReference>
<dbReference type="RefSeq" id="XP_017893124.1">
    <property type="nucleotide sequence ID" value="XM_018037635.2"/>
</dbReference>
<dbReference type="SUPFAM" id="SSF52833">
    <property type="entry name" value="Thioredoxin-like"/>
    <property type="match status" value="1"/>
</dbReference>
<dbReference type="GeneID" id="108632819"/>
<dbReference type="KEGG" id="ccal:108632819"/>
<gene>
    <name evidence="3" type="primary">LOC108632819</name>
</gene>
<sequence length="197" mass="23000">MRMSVKYLTALNLISLISRIGGNNIFNLGDSNYEYEFEHLYKWTSFNRGFCQARKVNKPIMLFVHKMQCPGCVKLKKKFVKSVRLMDLSDRFIMIKAEMGKDSNLKHKTFHPDGKYVPRILFFTSEGKLIKEAYNRCPDADKDYKYFYKSAGQVVETMLYVLNKYTNDALPVAFQQEQSKPEACDPEDEIILPTLLY</sequence>
<evidence type="ECO:0000313" key="2">
    <source>
        <dbReference type="Proteomes" id="UP000694925"/>
    </source>
</evidence>
<reference evidence="3" key="1">
    <citation type="submission" date="2025-08" db="UniProtKB">
        <authorList>
            <consortium name="RefSeq"/>
        </authorList>
    </citation>
    <scope>IDENTIFICATION</scope>
    <source>
        <tissue evidence="3">Whole body</tissue>
    </source>
</reference>
<dbReference type="PANTHER" id="PTHR15337">
    <property type="entry name" value="ANTERIOR GRADIENT PROTEIN-RELATED"/>
    <property type="match status" value="1"/>
</dbReference>
<accession>A0AAJ7JGW5</accession>
<dbReference type="GO" id="GO:0005783">
    <property type="term" value="C:endoplasmic reticulum"/>
    <property type="evidence" value="ECO:0007669"/>
    <property type="project" value="TreeGrafter"/>
</dbReference>
<keyword evidence="2" id="KW-1185">Reference proteome</keyword>
<dbReference type="AlphaFoldDB" id="A0AAJ7JGW5"/>
<keyword evidence="1" id="KW-0732">Signal</keyword>
<protein>
    <submittedName>
        <fullName evidence="3">Thioredoxin domain-containing protein 12-like</fullName>
    </submittedName>
</protein>
<dbReference type="PANTHER" id="PTHR15337:SF11">
    <property type="entry name" value="THIOREDOXIN DOMAIN-CONTAINING PROTEIN"/>
    <property type="match status" value="1"/>
</dbReference>
<dbReference type="Pfam" id="PF13899">
    <property type="entry name" value="Thioredoxin_7"/>
    <property type="match status" value="1"/>
</dbReference>